<dbReference type="Proteomes" id="UP000436088">
    <property type="component" value="Unassembled WGS sequence"/>
</dbReference>
<evidence type="ECO:0000256" key="2">
    <source>
        <dbReference type="SAM" id="Phobius"/>
    </source>
</evidence>
<keyword evidence="2" id="KW-1133">Transmembrane helix</keyword>
<proteinExistence type="predicted"/>
<keyword evidence="2" id="KW-0472">Membrane</keyword>
<evidence type="ECO:0000259" key="3">
    <source>
        <dbReference type="Pfam" id="PF05703"/>
    </source>
</evidence>
<reference evidence="4" key="1">
    <citation type="submission" date="2019-09" db="EMBL/GenBank/DDBJ databases">
        <title>Draft genome information of white flower Hibiscus syriacus.</title>
        <authorList>
            <person name="Kim Y.-M."/>
        </authorList>
    </citation>
    <scope>NUCLEOTIDE SEQUENCE [LARGE SCALE GENOMIC DNA]</scope>
    <source>
        <strain evidence="4">YM2019G1</strain>
    </source>
</reference>
<dbReference type="InterPro" id="IPR040269">
    <property type="entry name" value="VAB"/>
</dbReference>
<dbReference type="PANTHER" id="PTHR31351">
    <property type="entry name" value="EXPRESSED PROTEIN"/>
    <property type="match status" value="1"/>
</dbReference>
<evidence type="ECO:0000313" key="4">
    <source>
        <dbReference type="EMBL" id="KAE8732618.1"/>
    </source>
</evidence>
<feature type="transmembrane region" description="Helical" evidence="2">
    <location>
        <begin position="205"/>
        <end position="228"/>
    </location>
</feature>
<feature type="domain" description="VAN3-binding protein-like auxin canalisation" evidence="3">
    <location>
        <begin position="61"/>
        <end position="116"/>
    </location>
</feature>
<comment type="caution">
    <text evidence="4">The sequence shown here is derived from an EMBL/GenBank/DDBJ whole genome shotgun (WGS) entry which is preliminary data.</text>
</comment>
<dbReference type="InterPro" id="IPR008546">
    <property type="entry name" value="VAN3-bd-like_auxin_canal"/>
</dbReference>
<gene>
    <name evidence="4" type="ORF">F3Y22_tig00001825pilonHSYRG00196</name>
</gene>
<dbReference type="PANTHER" id="PTHR31351:SF2">
    <property type="entry name" value="PHOSPHOINOSITIDE BINDING PROTEIN"/>
    <property type="match status" value="1"/>
</dbReference>
<accession>A0A6A3CYY9</accession>
<feature type="domain" description="VAN3-binding protein-like auxin canalisation" evidence="3">
    <location>
        <begin position="213"/>
        <end position="275"/>
    </location>
</feature>
<feature type="region of interest" description="Disordered" evidence="1">
    <location>
        <begin position="91"/>
        <end position="122"/>
    </location>
</feature>
<name>A0A6A3CYY9_HIBSY</name>
<dbReference type="Pfam" id="PF05703">
    <property type="entry name" value="Auxin_canalis"/>
    <property type="match status" value="2"/>
</dbReference>
<sequence>MHFRFTSNGKCQTVSLSSLASSCCVCWNLSEEVDKFETRQEASNIDENGSPRWLQLSCPLPETPTESMDYLARSWSLSAMELSKALANTHIPPSNAIDHDKSSSASSVGNIQRDHSSTTASRQSVLFPARSWSLSAMELSKALANTHIPPSNAIDHDKSSSASSVGNIQRDHSSTTASRQSVPFFSLSNLLSKNSMFSLSMCHHIYLPVTIIAVSVAGVAAAVAALAASNAMLPEMESTCIKTSSKVSTAITSAATLVASHCIEIAEDMGADHDQNLDSSQLCNDCKNKW</sequence>
<keyword evidence="2" id="KW-0812">Transmembrane</keyword>
<keyword evidence="5" id="KW-1185">Reference proteome</keyword>
<protein>
    <recommendedName>
        <fullName evidence="3">VAN3-binding protein-like auxin canalisation domain-containing protein</fullName>
    </recommendedName>
</protein>
<dbReference type="AlphaFoldDB" id="A0A6A3CYY9"/>
<dbReference type="EMBL" id="VEPZ02000142">
    <property type="protein sequence ID" value="KAE8732618.1"/>
    <property type="molecule type" value="Genomic_DNA"/>
</dbReference>
<organism evidence="4 5">
    <name type="scientific">Hibiscus syriacus</name>
    <name type="common">Rose of Sharon</name>
    <dbReference type="NCBI Taxonomy" id="106335"/>
    <lineage>
        <taxon>Eukaryota</taxon>
        <taxon>Viridiplantae</taxon>
        <taxon>Streptophyta</taxon>
        <taxon>Embryophyta</taxon>
        <taxon>Tracheophyta</taxon>
        <taxon>Spermatophyta</taxon>
        <taxon>Magnoliopsida</taxon>
        <taxon>eudicotyledons</taxon>
        <taxon>Gunneridae</taxon>
        <taxon>Pentapetalae</taxon>
        <taxon>rosids</taxon>
        <taxon>malvids</taxon>
        <taxon>Malvales</taxon>
        <taxon>Malvaceae</taxon>
        <taxon>Malvoideae</taxon>
        <taxon>Hibiscus</taxon>
    </lineage>
</organism>
<evidence type="ECO:0000313" key="5">
    <source>
        <dbReference type="Proteomes" id="UP000436088"/>
    </source>
</evidence>
<feature type="region of interest" description="Disordered" evidence="1">
    <location>
        <begin position="150"/>
        <end position="175"/>
    </location>
</feature>
<dbReference type="PROSITE" id="PS51257">
    <property type="entry name" value="PROKAR_LIPOPROTEIN"/>
    <property type="match status" value="1"/>
</dbReference>
<evidence type="ECO:0000256" key="1">
    <source>
        <dbReference type="SAM" id="MobiDB-lite"/>
    </source>
</evidence>